<dbReference type="SMART" id="SM00637">
    <property type="entry name" value="CBD_II"/>
    <property type="match status" value="1"/>
</dbReference>
<proteinExistence type="inferred from homology"/>
<dbReference type="GO" id="GO:0030247">
    <property type="term" value="F:polysaccharide binding"/>
    <property type="evidence" value="ECO:0007669"/>
    <property type="project" value="UniProtKB-UniRule"/>
</dbReference>
<dbReference type="PANTHER" id="PTHR34002:SF9">
    <property type="entry name" value="XYLOGLUCAN-SPECIFIC ENDO-BETA-1,4-GLUCANASE A"/>
    <property type="match status" value="1"/>
</dbReference>
<evidence type="ECO:0000256" key="2">
    <source>
        <dbReference type="ARBA" id="ARBA00022729"/>
    </source>
</evidence>
<dbReference type="PROSITE" id="PS51173">
    <property type="entry name" value="CBM2"/>
    <property type="match status" value="1"/>
</dbReference>
<evidence type="ECO:0000313" key="8">
    <source>
        <dbReference type="EMBL" id="GGO90862.1"/>
    </source>
</evidence>
<dbReference type="Proteomes" id="UP000641932">
    <property type="component" value="Unassembled WGS sequence"/>
</dbReference>
<comment type="similarity">
    <text evidence="1 4">Belongs to the glycosyl hydrolase 12 (cellulase H) family.</text>
</comment>
<keyword evidence="9" id="KW-1185">Reference proteome</keyword>
<keyword evidence="4" id="KW-0119">Carbohydrate metabolism</keyword>
<sequence>MRARLGTLTKRRLCGMAAAAAISAAVIVPIADALPDRDHRTPQAHSAPSVPQAPPPGATGTPVAGAPAPLVSTCEPSGTIRIAKGEHTLQNNSWNSAGQGCVAYDGDTAWRVSQADYNLSTAGPPAAYPSLYKGCHWGACTAKSGLPAQVADLETATTSWDTEPTATGVFNTAYDLWFNSTPTTSGQPDGTELMIWLDKNGDVRPYGSKTGTAFLDGRTWDVWTGRQVSWNVISYVLPTGVASVSDLDVKALIDDATMRGSINRSHYFISAEAGFEIWQGGKGLATKSFSFDTTAAAGVQASPEAAPQSAVPGPSGSASASGAAGVGGSASASSSSSASSAKSCSAVYRVESQWSDGFTASVTVTNTGSTPLNSWKVNWTWPGSQSLGSLWEAVDHGGGSTQTVTNTPSNGTVAAGGKVTFGLSGLSRGTNAAPTPVCTAG</sequence>
<feature type="compositionally biased region" description="Low complexity" evidence="5">
    <location>
        <begin position="305"/>
        <end position="338"/>
    </location>
</feature>
<feature type="chain" id="PRO_5037687114" evidence="6">
    <location>
        <begin position="34"/>
        <end position="441"/>
    </location>
</feature>
<keyword evidence="4" id="KW-0326">Glycosidase</keyword>
<reference evidence="8" key="1">
    <citation type="journal article" date="2014" name="Int. J. Syst. Evol. Microbiol.">
        <title>Complete genome sequence of Corynebacterium casei LMG S-19264T (=DSM 44701T), isolated from a smear-ripened cheese.</title>
        <authorList>
            <consortium name="US DOE Joint Genome Institute (JGI-PGF)"/>
            <person name="Walter F."/>
            <person name="Albersmeier A."/>
            <person name="Kalinowski J."/>
            <person name="Ruckert C."/>
        </authorList>
    </citation>
    <scope>NUCLEOTIDE SEQUENCE</scope>
    <source>
        <strain evidence="8">CGMCC 4.7201</strain>
    </source>
</reference>
<evidence type="ECO:0000256" key="1">
    <source>
        <dbReference type="ARBA" id="ARBA00005519"/>
    </source>
</evidence>
<dbReference type="Gene3D" id="2.60.120.180">
    <property type="match status" value="1"/>
</dbReference>
<dbReference type="InterPro" id="IPR001919">
    <property type="entry name" value="CBD2"/>
</dbReference>
<dbReference type="SUPFAM" id="SSF49384">
    <property type="entry name" value="Carbohydrate-binding domain"/>
    <property type="match status" value="1"/>
</dbReference>
<comment type="caution">
    <text evidence="8">The sequence shown here is derived from an EMBL/GenBank/DDBJ whole genome shotgun (WGS) entry which is preliminary data.</text>
</comment>
<feature type="region of interest" description="Disordered" evidence="5">
    <location>
        <begin position="36"/>
        <end position="70"/>
    </location>
</feature>
<protein>
    <submittedName>
        <fullName evidence="8">Glycosyl hydrolase family 5</fullName>
    </submittedName>
</protein>
<evidence type="ECO:0000313" key="9">
    <source>
        <dbReference type="Proteomes" id="UP000641932"/>
    </source>
</evidence>
<evidence type="ECO:0000256" key="4">
    <source>
        <dbReference type="RuleBase" id="RU361163"/>
    </source>
</evidence>
<keyword evidence="3 4" id="KW-0624">Polysaccharide degradation</keyword>
<dbReference type="InterPro" id="IPR012291">
    <property type="entry name" value="CBM2_carb-bd_dom_sf"/>
</dbReference>
<dbReference type="EMBL" id="BMMS01000015">
    <property type="protein sequence ID" value="GGO90862.1"/>
    <property type="molecule type" value="Genomic_DNA"/>
</dbReference>
<keyword evidence="4 8" id="KW-0378">Hydrolase</keyword>
<dbReference type="Pfam" id="PF01670">
    <property type="entry name" value="Glyco_hydro_12"/>
    <property type="match status" value="1"/>
</dbReference>
<dbReference type="Gene3D" id="2.60.40.290">
    <property type="match status" value="1"/>
</dbReference>
<dbReference type="RefSeq" id="WP_189132858.1">
    <property type="nucleotide sequence ID" value="NZ_BMMS01000015.1"/>
</dbReference>
<feature type="compositionally biased region" description="Low complexity" evidence="5">
    <location>
        <begin position="58"/>
        <end position="69"/>
    </location>
</feature>
<evidence type="ECO:0000256" key="3">
    <source>
        <dbReference type="ARBA" id="ARBA00023326"/>
    </source>
</evidence>
<dbReference type="SUPFAM" id="SSF49899">
    <property type="entry name" value="Concanavalin A-like lectins/glucanases"/>
    <property type="match status" value="1"/>
</dbReference>
<organism evidence="8 9">
    <name type="scientific">Wenjunlia tyrosinilytica</name>
    <dbReference type="NCBI Taxonomy" id="1544741"/>
    <lineage>
        <taxon>Bacteria</taxon>
        <taxon>Bacillati</taxon>
        <taxon>Actinomycetota</taxon>
        <taxon>Actinomycetes</taxon>
        <taxon>Kitasatosporales</taxon>
        <taxon>Streptomycetaceae</taxon>
        <taxon>Wenjunlia</taxon>
    </lineage>
</organism>
<dbReference type="GO" id="GO:0008810">
    <property type="term" value="F:cellulase activity"/>
    <property type="evidence" value="ECO:0007669"/>
    <property type="project" value="InterPro"/>
</dbReference>
<feature type="signal peptide" evidence="6">
    <location>
        <begin position="1"/>
        <end position="33"/>
    </location>
</feature>
<feature type="domain" description="CBM2" evidence="7">
    <location>
        <begin position="337"/>
        <end position="441"/>
    </location>
</feature>
<evidence type="ECO:0000256" key="6">
    <source>
        <dbReference type="SAM" id="SignalP"/>
    </source>
</evidence>
<reference evidence="8" key="2">
    <citation type="submission" date="2020-09" db="EMBL/GenBank/DDBJ databases">
        <authorList>
            <person name="Sun Q."/>
            <person name="Zhou Y."/>
        </authorList>
    </citation>
    <scope>NUCLEOTIDE SEQUENCE</scope>
    <source>
        <strain evidence="8">CGMCC 4.7201</strain>
    </source>
</reference>
<name>A0A918DZT7_9ACTN</name>
<accession>A0A918DZT7</accession>
<keyword evidence="2 6" id="KW-0732">Signal</keyword>
<dbReference type="InterPro" id="IPR008965">
    <property type="entry name" value="CBM2/CBM3_carb-bd_dom_sf"/>
</dbReference>
<dbReference type="PANTHER" id="PTHR34002">
    <property type="entry name" value="BLR1656 PROTEIN"/>
    <property type="match status" value="1"/>
</dbReference>
<gene>
    <name evidence="8" type="ORF">GCM10012280_37370</name>
</gene>
<dbReference type="InterPro" id="IPR002594">
    <property type="entry name" value="GH12"/>
</dbReference>
<feature type="region of interest" description="Disordered" evidence="5">
    <location>
        <begin position="300"/>
        <end position="338"/>
    </location>
</feature>
<dbReference type="InterPro" id="IPR013319">
    <property type="entry name" value="GH11/12"/>
</dbReference>
<dbReference type="AlphaFoldDB" id="A0A918DZT7"/>
<evidence type="ECO:0000259" key="7">
    <source>
        <dbReference type="PROSITE" id="PS51173"/>
    </source>
</evidence>
<dbReference type="InterPro" id="IPR013320">
    <property type="entry name" value="ConA-like_dom_sf"/>
</dbReference>
<evidence type="ECO:0000256" key="5">
    <source>
        <dbReference type="SAM" id="MobiDB-lite"/>
    </source>
</evidence>
<dbReference type="Pfam" id="PF00553">
    <property type="entry name" value="CBM_2"/>
    <property type="match status" value="1"/>
</dbReference>
<dbReference type="GO" id="GO:0000272">
    <property type="term" value="P:polysaccharide catabolic process"/>
    <property type="evidence" value="ECO:0007669"/>
    <property type="project" value="UniProtKB-KW"/>
</dbReference>